<organism evidence="1 2">
    <name type="scientific">Thermoproteus sp. AZ2</name>
    <dbReference type="NCBI Taxonomy" id="1609232"/>
    <lineage>
        <taxon>Archaea</taxon>
        <taxon>Thermoproteota</taxon>
        <taxon>Thermoprotei</taxon>
        <taxon>Thermoproteales</taxon>
        <taxon>Thermoproteaceae</taxon>
        <taxon>Thermoproteus</taxon>
    </lineage>
</organism>
<keyword evidence="1" id="KW-0326">Glycosidase</keyword>
<evidence type="ECO:0000313" key="2">
    <source>
        <dbReference type="Proteomes" id="UP000033636"/>
    </source>
</evidence>
<reference evidence="1" key="1">
    <citation type="submission" date="2024-07" db="EMBL/GenBank/DDBJ databases">
        <title>Metagenome and Metagenome-Assembled Genomes of Archaea from a hot spring from the geothermal field of Los Azufres, Mexico.</title>
        <authorList>
            <person name="Marin-Paredes R."/>
            <person name="Martinez-Romero E."/>
            <person name="Servin-Garciduenas L.E."/>
        </authorList>
    </citation>
    <scope>NUCLEOTIDE SEQUENCE</scope>
</reference>
<accession>A0ACC6V2S1</accession>
<dbReference type="Proteomes" id="UP000033636">
    <property type="component" value="Unassembled WGS sequence"/>
</dbReference>
<sequence>MGLGDELSRRAREAAERLKGLRRPRVIDVFERVDYIGPDDIVVSNYLRRRPSAVFNPGAALMGGEILIFPRVVFDYYWYSSSIGLIRYRVGAPKPLRAEILLWPKEAWEIRGVEDPRIYVEGDRLHILHTSVALEPGGIRPLQAYTVLNEALKPVKRGYFKIKKGDEEYLPPSFKDSALLEIRGDTLKLLTRPTIDGLEINWFGVAEGYAIDADSLKPVMTFEDFETKVGWSTNAVRISGNEYLVGWHGVGRDMIYRNGLAVVSPDGDLLGITDYLLEPKGIAEEYGDRPGVVFGCGLLLDGKYLYWIGGISDYAIGIFRAELDKALETIKWVKRAL</sequence>
<proteinExistence type="predicted"/>
<dbReference type="EMBL" id="JZWT02000025">
    <property type="protein sequence ID" value="MFB6491241.1"/>
    <property type="molecule type" value="Genomic_DNA"/>
</dbReference>
<gene>
    <name evidence="1" type="ORF">TU35_008430</name>
</gene>
<protein>
    <submittedName>
        <fullName evidence="1">Glycosidase</fullName>
    </submittedName>
</protein>
<keyword evidence="1" id="KW-0378">Hydrolase</keyword>
<evidence type="ECO:0000313" key="1">
    <source>
        <dbReference type="EMBL" id="MFB6491241.1"/>
    </source>
</evidence>
<name>A0ACC6V2S1_9CREN</name>
<comment type="caution">
    <text evidence="1">The sequence shown here is derived from an EMBL/GenBank/DDBJ whole genome shotgun (WGS) entry which is preliminary data.</text>
</comment>